<gene>
    <name evidence="6" type="ORF">HNR67_002986</name>
</gene>
<keyword evidence="2 4" id="KW-0442">Lipid degradation</keyword>
<dbReference type="InterPro" id="IPR050301">
    <property type="entry name" value="NTE"/>
</dbReference>
<evidence type="ECO:0000256" key="1">
    <source>
        <dbReference type="ARBA" id="ARBA00022801"/>
    </source>
</evidence>
<dbReference type="Proteomes" id="UP000533598">
    <property type="component" value="Unassembled WGS sequence"/>
</dbReference>
<dbReference type="GO" id="GO:0016042">
    <property type="term" value="P:lipid catabolic process"/>
    <property type="evidence" value="ECO:0007669"/>
    <property type="project" value="UniProtKB-UniRule"/>
</dbReference>
<comment type="caution">
    <text evidence="6">The sequence shown here is derived from an EMBL/GenBank/DDBJ whole genome shotgun (WGS) entry which is preliminary data.</text>
</comment>
<dbReference type="Gene3D" id="3.40.1090.10">
    <property type="entry name" value="Cytosolic phospholipase A2 catalytic domain"/>
    <property type="match status" value="2"/>
</dbReference>
<feature type="domain" description="PNPLA" evidence="5">
    <location>
        <begin position="8"/>
        <end position="208"/>
    </location>
</feature>
<dbReference type="RefSeq" id="WP_185002656.1">
    <property type="nucleotide sequence ID" value="NZ_BAAAUI010000012.1"/>
</dbReference>
<feature type="active site" description="Nucleophile" evidence="4">
    <location>
        <position position="41"/>
    </location>
</feature>
<dbReference type="AlphaFoldDB" id="A0A7W7FTX4"/>
<evidence type="ECO:0000259" key="5">
    <source>
        <dbReference type="PROSITE" id="PS51635"/>
    </source>
</evidence>
<evidence type="ECO:0000256" key="3">
    <source>
        <dbReference type="ARBA" id="ARBA00023098"/>
    </source>
</evidence>
<dbReference type="InterPro" id="IPR016035">
    <property type="entry name" value="Acyl_Trfase/lysoPLipase"/>
</dbReference>
<keyword evidence="3 4" id="KW-0443">Lipid metabolism</keyword>
<proteinExistence type="predicted"/>
<keyword evidence="1 4" id="KW-0378">Hydrolase</keyword>
<dbReference type="PANTHER" id="PTHR14226">
    <property type="entry name" value="NEUROPATHY TARGET ESTERASE/SWISS CHEESE D.MELANOGASTER"/>
    <property type="match status" value="1"/>
</dbReference>
<sequence length="312" mass="33320">MSGGLALVLSGGGAQAAYFGAGVAQGLAELGRTPRIYSGTSAGALNIGLLAGGMSPDALTHLWAELGSADVYRFRADLYRLLRPWQLLRLADDLVGNALGVIGWTWLLDTSPARKTLAKVLDGDRLSIREGVVAVVSAVEHATGRVTRFTNTLPPEHRRTDRYRQVELTVDHLLASAAAPVLFPPVEIDGVEYTDAGLVANTPLSPALAYEPDTVVVAASSRRQATDRPDSLDEALGLLFANVARFAVEQDFRHAQTVNELAKTGATEKRQVELVLVEPSADFSISGFVRFSPDTARAVAEHGRSRVLELLG</sequence>
<feature type="short sequence motif" description="GXSXG" evidence="4">
    <location>
        <begin position="39"/>
        <end position="43"/>
    </location>
</feature>
<dbReference type="Pfam" id="PF01734">
    <property type="entry name" value="Patatin"/>
    <property type="match status" value="1"/>
</dbReference>
<evidence type="ECO:0000256" key="4">
    <source>
        <dbReference type="PROSITE-ProRule" id="PRU01161"/>
    </source>
</evidence>
<evidence type="ECO:0000313" key="6">
    <source>
        <dbReference type="EMBL" id="MBB4676868.1"/>
    </source>
</evidence>
<dbReference type="PROSITE" id="PS51635">
    <property type="entry name" value="PNPLA"/>
    <property type="match status" value="1"/>
</dbReference>
<dbReference type="SUPFAM" id="SSF52151">
    <property type="entry name" value="FabD/lysophospholipase-like"/>
    <property type="match status" value="1"/>
</dbReference>
<comment type="caution">
    <text evidence="4">Lacks conserved residue(s) required for the propagation of feature annotation.</text>
</comment>
<dbReference type="PANTHER" id="PTHR14226:SF57">
    <property type="entry name" value="BLR7027 PROTEIN"/>
    <property type="match status" value="1"/>
</dbReference>
<keyword evidence="7" id="KW-1185">Reference proteome</keyword>
<organism evidence="6 7">
    <name type="scientific">Crossiella cryophila</name>
    <dbReference type="NCBI Taxonomy" id="43355"/>
    <lineage>
        <taxon>Bacteria</taxon>
        <taxon>Bacillati</taxon>
        <taxon>Actinomycetota</taxon>
        <taxon>Actinomycetes</taxon>
        <taxon>Pseudonocardiales</taxon>
        <taxon>Pseudonocardiaceae</taxon>
        <taxon>Crossiella</taxon>
    </lineage>
</organism>
<protein>
    <submittedName>
        <fullName evidence="6">NTE family protein</fullName>
    </submittedName>
</protein>
<accession>A0A7W7FTX4</accession>
<reference evidence="6 7" key="1">
    <citation type="submission" date="2020-08" db="EMBL/GenBank/DDBJ databases">
        <title>Sequencing the genomes of 1000 actinobacteria strains.</title>
        <authorList>
            <person name="Klenk H.-P."/>
        </authorList>
    </citation>
    <scope>NUCLEOTIDE SEQUENCE [LARGE SCALE GENOMIC DNA]</scope>
    <source>
        <strain evidence="6 7">DSM 44230</strain>
    </source>
</reference>
<feature type="active site" description="Proton acceptor" evidence="4">
    <location>
        <position position="195"/>
    </location>
</feature>
<evidence type="ECO:0000313" key="7">
    <source>
        <dbReference type="Proteomes" id="UP000533598"/>
    </source>
</evidence>
<dbReference type="EMBL" id="JACHMH010000001">
    <property type="protein sequence ID" value="MBB4676868.1"/>
    <property type="molecule type" value="Genomic_DNA"/>
</dbReference>
<dbReference type="InterPro" id="IPR002641">
    <property type="entry name" value="PNPLA_dom"/>
</dbReference>
<name>A0A7W7FTX4_9PSEU</name>
<dbReference type="GO" id="GO:0016787">
    <property type="term" value="F:hydrolase activity"/>
    <property type="evidence" value="ECO:0007669"/>
    <property type="project" value="UniProtKB-UniRule"/>
</dbReference>
<evidence type="ECO:0000256" key="2">
    <source>
        <dbReference type="ARBA" id="ARBA00022963"/>
    </source>
</evidence>